<reference evidence="3" key="1">
    <citation type="submission" date="2023-09" db="EMBL/GenBank/DDBJ databases">
        <title>Undibacterium sp. 20NA77.5 isolated from freshwater.</title>
        <authorList>
            <person name="Le V."/>
            <person name="Ko S.-R."/>
            <person name="Ahn C.-Y."/>
            <person name="Oh H.-M."/>
        </authorList>
    </citation>
    <scope>NUCLEOTIDE SEQUENCE</scope>
    <source>
        <strain evidence="3">20NA77.5</strain>
    </source>
</reference>
<keyword evidence="4" id="KW-1185">Reference proteome</keyword>
<gene>
    <name evidence="3" type="ORF">RF679_00340</name>
</gene>
<name>A0ABY9RK44_9BURK</name>
<dbReference type="Pfam" id="PF09992">
    <property type="entry name" value="NAGPA"/>
    <property type="match status" value="1"/>
</dbReference>
<keyword evidence="3" id="KW-0326">Glycosidase</keyword>
<evidence type="ECO:0000313" key="3">
    <source>
        <dbReference type="EMBL" id="WMW80742.1"/>
    </source>
</evidence>
<dbReference type="InterPro" id="IPR018711">
    <property type="entry name" value="NAGPA"/>
</dbReference>
<feature type="domain" description="Phosphodiester glycosidase" evidence="2">
    <location>
        <begin position="103"/>
        <end position="250"/>
    </location>
</feature>
<proteinExistence type="predicted"/>
<dbReference type="Proteomes" id="UP001181355">
    <property type="component" value="Chromosome"/>
</dbReference>
<sequence>MMRLFAHMLGLSTPLLLSGLLAFVSTAQTQANSQSIPAEKSATSLSLNPPTGSITVTQSNANYTVLELPSAAQLRLFWSDERGRVFKRFETLARWLDGRGQSLVFAMNAGMYHYDFSPVGLLQIDGKVWNPVNHDGGYGNFFLKPNGVLAWSKDSVAILETSEYPARAHEFSNATQSGPLLLRHAQIHPSFDPASPSKHIRNGVGIRAQGLVFVISNRPVSFYEFAAFFRDELQCNDALYLDGSISSLYSLALNRHDRKTDLGPILGVAVSKFP</sequence>
<feature type="signal peptide" evidence="1">
    <location>
        <begin position="1"/>
        <end position="27"/>
    </location>
</feature>
<organism evidence="3 4">
    <name type="scientific">Undibacterium cyanobacteriorum</name>
    <dbReference type="NCBI Taxonomy" id="3073561"/>
    <lineage>
        <taxon>Bacteria</taxon>
        <taxon>Pseudomonadati</taxon>
        <taxon>Pseudomonadota</taxon>
        <taxon>Betaproteobacteria</taxon>
        <taxon>Burkholderiales</taxon>
        <taxon>Oxalobacteraceae</taxon>
        <taxon>Undibacterium</taxon>
    </lineage>
</organism>
<evidence type="ECO:0000259" key="2">
    <source>
        <dbReference type="Pfam" id="PF09992"/>
    </source>
</evidence>
<dbReference type="EMBL" id="CP133720">
    <property type="protein sequence ID" value="WMW80742.1"/>
    <property type="molecule type" value="Genomic_DNA"/>
</dbReference>
<keyword evidence="1" id="KW-0732">Signal</keyword>
<feature type="chain" id="PRO_5045741261" evidence="1">
    <location>
        <begin position="28"/>
        <end position="274"/>
    </location>
</feature>
<protein>
    <submittedName>
        <fullName evidence="3">Phosphodiester glycosidase family protein</fullName>
    </submittedName>
</protein>
<keyword evidence="3" id="KW-0378">Hydrolase</keyword>
<dbReference type="GO" id="GO:0016798">
    <property type="term" value="F:hydrolase activity, acting on glycosyl bonds"/>
    <property type="evidence" value="ECO:0007669"/>
    <property type="project" value="UniProtKB-KW"/>
</dbReference>
<evidence type="ECO:0000256" key="1">
    <source>
        <dbReference type="SAM" id="SignalP"/>
    </source>
</evidence>
<accession>A0ABY9RK44</accession>
<dbReference type="RefSeq" id="WP_309482233.1">
    <property type="nucleotide sequence ID" value="NZ_CP133720.1"/>
</dbReference>
<evidence type="ECO:0000313" key="4">
    <source>
        <dbReference type="Proteomes" id="UP001181355"/>
    </source>
</evidence>